<dbReference type="Gene3D" id="3.90.1210.10">
    <property type="entry name" value="Antifreeze-like/N-acetylneuraminic acid synthase C-terminal domain"/>
    <property type="match status" value="1"/>
</dbReference>
<evidence type="ECO:0000256" key="4">
    <source>
        <dbReference type="ARBA" id="ARBA00022729"/>
    </source>
</evidence>
<dbReference type="RefSeq" id="WP_062704532.1">
    <property type="nucleotide sequence ID" value="NZ_CAWRCI010000001.1"/>
</dbReference>
<dbReference type="EMBL" id="FIZY01000001">
    <property type="protein sequence ID" value="CZF77100.1"/>
    <property type="molecule type" value="Genomic_DNA"/>
</dbReference>
<dbReference type="Pfam" id="PF17656">
    <property type="entry name" value="ChapFlgA_N"/>
    <property type="match status" value="1"/>
</dbReference>
<evidence type="ECO:0000313" key="10">
    <source>
        <dbReference type="Proteomes" id="UP000073601"/>
    </source>
</evidence>
<organism evidence="9 10">
    <name type="scientific">Grimontia marina</name>
    <dbReference type="NCBI Taxonomy" id="646534"/>
    <lineage>
        <taxon>Bacteria</taxon>
        <taxon>Pseudomonadati</taxon>
        <taxon>Pseudomonadota</taxon>
        <taxon>Gammaproteobacteria</taxon>
        <taxon>Vibrionales</taxon>
        <taxon>Vibrionaceae</taxon>
        <taxon>Grimontia</taxon>
    </lineage>
</organism>
<dbReference type="InterPro" id="IPR041231">
    <property type="entry name" value="FlgA_N"/>
</dbReference>
<dbReference type="Gene3D" id="2.30.30.760">
    <property type="match status" value="1"/>
</dbReference>
<evidence type="ECO:0000256" key="5">
    <source>
        <dbReference type="ARBA" id="ARBA00022764"/>
    </source>
</evidence>
<protein>
    <recommendedName>
        <fullName evidence="3 7">Flagella basal body P-ring formation protein FlgA</fullName>
    </recommendedName>
</protein>
<proteinExistence type="inferred from homology"/>
<dbReference type="GO" id="GO:0044780">
    <property type="term" value="P:bacterial-type flagellum assembly"/>
    <property type="evidence" value="ECO:0007669"/>
    <property type="project" value="InterPro"/>
</dbReference>
<keyword evidence="10" id="KW-1185">Reference proteome</keyword>
<dbReference type="SMART" id="SM00858">
    <property type="entry name" value="SAF"/>
    <property type="match status" value="1"/>
</dbReference>
<keyword evidence="7" id="KW-1005">Bacterial flagellum biogenesis</keyword>
<feature type="signal peptide" evidence="7">
    <location>
        <begin position="1"/>
        <end position="24"/>
    </location>
</feature>
<dbReference type="Proteomes" id="UP000073601">
    <property type="component" value="Unassembled WGS sequence"/>
</dbReference>
<reference evidence="10" key="1">
    <citation type="submission" date="2016-02" db="EMBL/GenBank/DDBJ databases">
        <authorList>
            <person name="Rodrigo-Torres Lidia"/>
            <person name="Arahal R.David."/>
        </authorList>
    </citation>
    <scope>NUCLEOTIDE SEQUENCE [LARGE SCALE GENOMIC DNA]</scope>
    <source>
        <strain evidence="10">CECT 8713</strain>
    </source>
</reference>
<evidence type="ECO:0000256" key="6">
    <source>
        <dbReference type="ARBA" id="ARBA00025643"/>
    </source>
</evidence>
<dbReference type="InterPro" id="IPR013974">
    <property type="entry name" value="SAF"/>
</dbReference>
<accession>A0A128ESB6</accession>
<dbReference type="GO" id="GO:0042597">
    <property type="term" value="C:periplasmic space"/>
    <property type="evidence" value="ECO:0007669"/>
    <property type="project" value="UniProtKB-SubCell"/>
</dbReference>
<keyword evidence="5 7" id="KW-0574">Periplasm</keyword>
<keyword evidence="9" id="KW-0966">Cell projection</keyword>
<dbReference type="Pfam" id="PF13144">
    <property type="entry name" value="ChapFlgA"/>
    <property type="match status" value="1"/>
</dbReference>
<keyword evidence="9" id="KW-0282">Flagellum</keyword>
<dbReference type="InterPro" id="IPR039246">
    <property type="entry name" value="Flagellar_FlgA"/>
</dbReference>
<evidence type="ECO:0000256" key="2">
    <source>
        <dbReference type="ARBA" id="ARBA00010474"/>
    </source>
</evidence>
<dbReference type="NCBIfam" id="TIGR03170">
    <property type="entry name" value="flgA_cterm"/>
    <property type="match status" value="1"/>
</dbReference>
<dbReference type="PANTHER" id="PTHR36307:SF1">
    <property type="entry name" value="FLAGELLA BASAL BODY P-RING FORMATION PROTEIN FLGA"/>
    <property type="match status" value="1"/>
</dbReference>
<evidence type="ECO:0000256" key="1">
    <source>
        <dbReference type="ARBA" id="ARBA00004418"/>
    </source>
</evidence>
<evidence type="ECO:0000256" key="3">
    <source>
        <dbReference type="ARBA" id="ARBA00014754"/>
    </source>
</evidence>
<dbReference type="CDD" id="cd11614">
    <property type="entry name" value="SAF_CpaB_FlgA_like"/>
    <property type="match status" value="1"/>
</dbReference>
<dbReference type="OrthoDB" id="5729023at2"/>
<evidence type="ECO:0000313" key="9">
    <source>
        <dbReference type="EMBL" id="CZF77100.1"/>
    </source>
</evidence>
<evidence type="ECO:0000259" key="8">
    <source>
        <dbReference type="SMART" id="SM00858"/>
    </source>
</evidence>
<dbReference type="PANTHER" id="PTHR36307">
    <property type="entry name" value="FLAGELLA BASAL BODY P-RING FORMATION PROTEIN FLGA"/>
    <property type="match status" value="1"/>
</dbReference>
<comment type="similarity">
    <text evidence="2 7">Belongs to the FlgA family.</text>
</comment>
<name>A0A128ESB6_9GAMM</name>
<comment type="function">
    <text evidence="6 7">Involved in the assembly process of the P-ring formation. It may associate with FlgF on the rod constituting a structure essential for the P-ring assembly or may act as a modulator protein for the P-ring assembly.</text>
</comment>
<feature type="domain" description="SAF" evidence="8">
    <location>
        <begin position="110"/>
        <end position="172"/>
    </location>
</feature>
<evidence type="ECO:0000256" key="7">
    <source>
        <dbReference type="RuleBase" id="RU362063"/>
    </source>
</evidence>
<keyword evidence="9" id="KW-0969">Cilium</keyword>
<sequence length="232" mass="24981">MCYQRLVWLFIGTFLYSFSSIIAAAPASQLDAIKEAAEGHVQTLITPPEFGKLEVQAGHLDSRLQLSHCPSALEAIVPGRQSLNKSVTVMVSCKEDGWQVYVPVQIKLLTPVVVARRPLDRGMTIGADDLIVQLVDSRFQRGQTYTSSTTIVGSRIKRVVGIGEPISGNDICMVCRNDEVIITASDGGLNIIAKGTALSDGALGEQIKVRNSKSNRIVDGTITAVGQVVVKF</sequence>
<gene>
    <name evidence="9" type="ORF">GMA8713_00019</name>
</gene>
<feature type="chain" id="PRO_5007229873" description="Flagella basal body P-ring formation protein FlgA" evidence="7">
    <location>
        <begin position="25"/>
        <end position="232"/>
    </location>
</feature>
<dbReference type="AlphaFoldDB" id="A0A128ESB6"/>
<dbReference type="InterPro" id="IPR017585">
    <property type="entry name" value="SAF_FlgA"/>
</dbReference>
<keyword evidence="4 7" id="KW-0732">Signal</keyword>
<comment type="subcellular location">
    <subcellularLocation>
        <location evidence="1 7">Periplasm</location>
    </subcellularLocation>
</comment>